<keyword evidence="3" id="KW-1185">Reference proteome</keyword>
<dbReference type="EMBL" id="QJSX01000003">
    <property type="protein sequence ID" value="PYE55183.1"/>
    <property type="molecule type" value="Genomic_DNA"/>
</dbReference>
<gene>
    <name evidence="2" type="ORF">DES52_10312</name>
</gene>
<name>A0A318SQP0_9DEIO</name>
<protein>
    <submittedName>
        <fullName evidence="2">ABC-2 type transport system permease protein</fullName>
    </submittedName>
</protein>
<evidence type="ECO:0000313" key="2">
    <source>
        <dbReference type="EMBL" id="PYE55183.1"/>
    </source>
</evidence>
<accession>A0A318SQP0</accession>
<feature type="transmembrane region" description="Helical" evidence="1">
    <location>
        <begin position="52"/>
        <end position="78"/>
    </location>
</feature>
<keyword evidence="1" id="KW-1133">Transmembrane helix</keyword>
<sequence>MLSLIALEYRKLIGFRSVRLALIVAVLLPWIWSFAPRLQDVYNLILVSGWQVPALALITAAQFLLPIFVAVTSAELIGSEISSGTLAPLLLRPLSRSKLLAAKLLTALTYPLLLVGVLLLASLLAGARFGFAEFAGGTGFGATGFVGQGLLSPSAALGDIVRGFLLAAATLMPIAALALLFGVLYLNTAAAALATIATLLLMRLLVVFPINFQQLLLTTHLDAYVQPDPSAVTRSLILLAIYTVGFGLLSVFTFERKDV</sequence>
<feature type="transmembrane region" description="Helical" evidence="1">
    <location>
        <begin position="12"/>
        <end position="32"/>
    </location>
</feature>
<keyword evidence="1" id="KW-0472">Membrane</keyword>
<dbReference type="RefSeq" id="WP_110885558.1">
    <property type="nucleotide sequence ID" value="NZ_QJSX01000003.1"/>
</dbReference>
<organism evidence="2 3">
    <name type="scientific">Deinococcus yavapaiensis KR-236</name>
    <dbReference type="NCBI Taxonomy" id="694435"/>
    <lineage>
        <taxon>Bacteria</taxon>
        <taxon>Thermotogati</taxon>
        <taxon>Deinococcota</taxon>
        <taxon>Deinococci</taxon>
        <taxon>Deinococcales</taxon>
        <taxon>Deinococcaceae</taxon>
        <taxon>Deinococcus</taxon>
    </lineage>
</organism>
<dbReference type="AlphaFoldDB" id="A0A318SQP0"/>
<dbReference type="Proteomes" id="UP000248326">
    <property type="component" value="Unassembled WGS sequence"/>
</dbReference>
<feature type="transmembrane region" description="Helical" evidence="1">
    <location>
        <begin position="160"/>
        <end position="186"/>
    </location>
</feature>
<evidence type="ECO:0000313" key="3">
    <source>
        <dbReference type="Proteomes" id="UP000248326"/>
    </source>
</evidence>
<feature type="transmembrane region" description="Helical" evidence="1">
    <location>
        <begin position="99"/>
        <end position="124"/>
    </location>
</feature>
<dbReference type="Pfam" id="PF12730">
    <property type="entry name" value="ABC2_membrane_4"/>
    <property type="match status" value="1"/>
</dbReference>
<keyword evidence="1" id="KW-0812">Transmembrane</keyword>
<evidence type="ECO:0000256" key="1">
    <source>
        <dbReference type="SAM" id="Phobius"/>
    </source>
</evidence>
<reference evidence="2 3" key="1">
    <citation type="submission" date="2018-06" db="EMBL/GenBank/DDBJ databases">
        <title>Genomic Encyclopedia of Type Strains, Phase IV (KMG-IV): sequencing the most valuable type-strain genomes for metagenomic binning, comparative biology and taxonomic classification.</title>
        <authorList>
            <person name="Goeker M."/>
        </authorList>
    </citation>
    <scope>NUCLEOTIDE SEQUENCE [LARGE SCALE GENOMIC DNA]</scope>
    <source>
        <strain evidence="2 3">DSM 18048</strain>
    </source>
</reference>
<feature type="transmembrane region" description="Helical" evidence="1">
    <location>
        <begin position="232"/>
        <end position="254"/>
    </location>
</feature>
<proteinExistence type="predicted"/>
<dbReference type="OrthoDB" id="74105at2"/>
<dbReference type="PANTHER" id="PTHR37305:SF1">
    <property type="entry name" value="MEMBRANE PROTEIN"/>
    <property type="match status" value="1"/>
</dbReference>
<feature type="transmembrane region" description="Helical" evidence="1">
    <location>
        <begin position="193"/>
        <end position="212"/>
    </location>
</feature>
<dbReference type="PANTHER" id="PTHR37305">
    <property type="entry name" value="INTEGRAL MEMBRANE PROTEIN-RELATED"/>
    <property type="match status" value="1"/>
</dbReference>
<comment type="caution">
    <text evidence="2">The sequence shown here is derived from an EMBL/GenBank/DDBJ whole genome shotgun (WGS) entry which is preliminary data.</text>
</comment>